<name>A0ABV7FEQ7_9GAMM</name>
<feature type="transmembrane region" description="Helical" evidence="7">
    <location>
        <begin position="33"/>
        <end position="49"/>
    </location>
</feature>
<dbReference type="PROSITE" id="PS50111">
    <property type="entry name" value="CHEMOTAXIS_TRANSDUC_2"/>
    <property type="match status" value="1"/>
</dbReference>
<dbReference type="EMBL" id="JBHRTF010000004">
    <property type="protein sequence ID" value="MFC3115765.1"/>
    <property type="molecule type" value="Genomic_DNA"/>
</dbReference>
<proteinExistence type="predicted"/>
<reference evidence="10" key="1">
    <citation type="journal article" date="2019" name="Int. J. Syst. Evol. Microbiol.">
        <title>The Global Catalogue of Microorganisms (GCM) 10K type strain sequencing project: providing services to taxonomists for standard genome sequencing and annotation.</title>
        <authorList>
            <consortium name="The Broad Institute Genomics Platform"/>
            <consortium name="The Broad Institute Genome Sequencing Center for Infectious Disease"/>
            <person name="Wu L."/>
            <person name="Ma J."/>
        </authorList>
    </citation>
    <scope>NUCLEOTIDE SEQUENCE [LARGE SCALE GENOMIC DNA]</scope>
    <source>
        <strain evidence="10">KCTC 52237</strain>
    </source>
</reference>
<dbReference type="RefSeq" id="WP_378118402.1">
    <property type="nucleotide sequence ID" value="NZ_JBHRTF010000004.1"/>
</dbReference>
<evidence type="ECO:0000256" key="4">
    <source>
        <dbReference type="ARBA" id="ARBA00023136"/>
    </source>
</evidence>
<protein>
    <submittedName>
        <fullName evidence="9">Methyl-accepting chemotaxis protein</fullName>
    </submittedName>
</protein>
<dbReference type="InterPro" id="IPR004089">
    <property type="entry name" value="MCPsignal_dom"/>
</dbReference>
<dbReference type="PANTHER" id="PTHR32089">
    <property type="entry name" value="METHYL-ACCEPTING CHEMOTAXIS PROTEIN MCPB"/>
    <property type="match status" value="1"/>
</dbReference>
<keyword evidence="5 6" id="KW-0807">Transducer</keyword>
<dbReference type="SMART" id="SM00283">
    <property type="entry name" value="MA"/>
    <property type="match status" value="1"/>
</dbReference>
<sequence>MNHSSARSSPYQSVPGRGLVDFVSNYRLHIDDIMLWVTALAWFLSFLYASVHNTWMLALLLGGLFMGINWLAIKLLNHPQITPAIIAVVYMLFVSLHVHQLKGMIEAHFGYFVFLAALFTYLDWRPLVWAAAAAAVLHVVIHMLQNAGVPIYLFPDHMHSWSIVAMHAFYVVIETVVLVILVRLASRLLVVAQELVVVTETMIVDDQHINLSVRSQARNNAILDHLNWLLEAIATAVRSALRAQQEADNNLGVFASNTGELVNISGQSHRSAEVIRQEMDHMHDSFVAVAAQIQRAAVLTDETVSAQREGQVAVQAARDGVVELSRILGDTAQAIDALANDCAAITSTLAEIQGIAEQTNLLALNAAIEAARAGEQGRGFAVVADEVRALAQRTQVSTENIKQIVNRLVTGSSASVQAMSDSRQRVLANVAGSEAVEQVFQRIGSSVTEIHHISQQIARATEANTQTSEAITRQTGELDSLSAQTAGIVTQNQQMIALLQAAFSELQQALTKFR</sequence>
<dbReference type="Pfam" id="PF00015">
    <property type="entry name" value="MCPsignal"/>
    <property type="match status" value="1"/>
</dbReference>
<feature type="domain" description="Methyl-accepting transducer" evidence="8">
    <location>
        <begin position="243"/>
        <end position="479"/>
    </location>
</feature>
<evidence type="ECO:0000259" key="8">
    <source>
        <dbReference type="PROSITE" id="PS50111"/>
    </source>
</evidence>
<dbReference type="Proteomes" id="UP001595555">
    <property type="component" value="Unassembled WGS sequence"/>
</dbReference>
<feature type="transmembrane region" description="Helical" evidence="7">
    <location>
        <begin position="127"/>
        <end position="144"/>
    </location>
</feature>
<dbReference type="SUPFAM" id="SSF58104">
    <property type="entry name" value="Methyl-accepting chemotaxis protein (MCP) signaling domain"/>
    <property type="match status" value="1"/>
</dbReference>
<keyword evidence="10" id="KW-1185">Reference proteome</keyword>
<comment type="caution">
    <text evidence="9">The sequence shown here is derived from an EMBL/GenBank/DDBJ whole genome shotgun (WGS) entry which is preliminary data.</text>
</comment>
<organism evidence="9 10">
    <name type="scientific">Cellvibrio fontiphilus</name>
    <dbReference type="NCBI Taxonomy" id="1815559"/>
    <lineage>
        <taxon>Bacteria</taxon>
        <taxon>Pseudomonadati</taxon>
        <taxon>Pseudomonadota</taxon>
        <taxon>Gammaproteobacteria</taxon>
        <taxon>Cellvibrionales</taxon>
        <taxon>Cellvibrionaceae</taxon>
        <taxon>Cellvibrio</taxon>
    </lineage>
</organism>
<feature type="transmembrane region" description="Helical" evidence="7">
    <location>
        <begin position="55"/>
        <end position="73"/>
    </location>
</feature>
<keyword evidence="3 7" id="KW-1133">Transmembrane helix</keyword>
<evidence type="ECO:0000256" key="2">
    <source>
        <dbReference type="ARBA" id="ARBA00022692"/>
    </source>
</evidence>
<dbReference type="PANTHER" id="PTHR32089:SF119">
    <property type="entry name" value="METHYL-ACCEPTING CHEMOTAXIS PROTEIN CTPL"/>
    <property type="match status" value="1"/>
</dbReference>
<feature type="transmembrane region" description="Helical" evidence="7">
    <location>
        <begin position="104"/>
        <end position="122"/>
    </location>
</feature>
<evidence type="ECO:0000313" key="10">
    <source>
        <dbReference type="Proteomes" id="UP001595555"/>
    </source>
</evidence>
<evidence type="ECO:0000313" key="9">
    <source>
        <dbReference type="EMBL" id="MFC3115765.1"/>
    </source>
</evidence>
<evidence type="ECO:0000256" key="7">
    <source>
        <dbReference type="SAM" id="Phobius"/>
    </source>
</evidence>
<evidence type="ECO:0000256" key="1">
    <source>
        <dbReference type="ARBA" id="ARBA00004141"/>
    </source>
</evidence>
<comment type="subcellular location">
    <subcellularLocation>
        <location evidence="1">Membrane</location>
        <topology evidence="1">Multi-pass membrane protein</topology>
    </subcellularLocation>
</comment>
<evidence type="ECO:0000256" key="5">
    <source>
        <dbReference type="ARBA" id="ARBA00023224"/>
    </source>
</evidence>
<gene>
    <name evidence="9" type="ORF">ACFODX_09375</name>
</gene>
<feature type="transmembrane region" description="Helical" evidence="7">
    <location>
        <begin position="80"/>
        <end position="98"/>
    </location>
</feature>
<accession>A0ABV7FEQ7</accession>
<feature type="transmembrane region" description="Helical" evidence="7">
    <location>
        <begin position="164"/>
        <end position="185"/>
    </location>
</feature>
<dbReference type="Gene3D" id="1.10.287.950">
    <property type="entry name" value="Methyl-accepting chemotaxis protein"/>
    <property type="match status" value="1"/>
</dbReference>
<dbReference type="CDD" id="cd11386">
    <property type="entry name" value="MCP_signal"/>
    <property type="match status" value="1"/>
</dbReference>
<evidence type="ECO:0000256" key="6">
    <source>
        <dbReference type="PROSITE-ProRule" id="PRU00284"/>
    </source>
</evidence>
<evidence type="ECO:0000256" key="3">
    <source>
        <dbReference type="ARBA" id="ARBA00022989"/>
    </source>
</evidence>
<keyword evidence="2 7" id="KW-0812">Transmembrane</keyword>
<keyword evidence="4 7" id="KW-0472">Membrane</keyword>